<dbReference type="EMBL" id="KQ947443">
    <property type="protein sequence ID" value="KUJ06876.1"/>
    <property type="molecule type" value="Genomic_DNA"/>
</dbReference>
<dbReference type="KEGG" id="psco:LY89DRAFT_743512"/>
<dbReference type="RefSeq" id="XP_018061231.1">
    <property type="nucleotide sequence ID" value="XM_018220958.1"/>
</dbReference>
<evidence type="ECO:0000313" key="4">
    <source>
        <dbReference type="Proteomes" id="UP000070700"/>
    </source>
</evidence>
<dbReference type="InParanoid" id="A0A132B3A5"/>
<accession>A0A132B3A5</accession>
<evidence type="ECO:0000313" key="3">
    <source>
        <dbReference type="EMBL" id="KUJ06876.1"/>
    </source>
</evidence>
<gene>
    <name evidence="3" type="ORF">LY89DRAFT_743512</name>
</gene>
<protein>
    <submittedName>
        <fullName evidence="3">Uncharacterized protein</fullName>
    </submittedName>
</protein>
<dbReference type="OrthoDB" id="3552531at2759"/>
<dbReference type="AlphaFoldDB" id="A0A132B3A5"/>
<reference evidence="3 4" key="1">
    <citation type="submission" date="2015-10" db="EMBL/GenBank/DDBJ databases">
        <title>Full genome of DAOMC 229536 Phialocephala scopiformis, a fungal endophyte of spruce producing the potent anti-insectan compound rugulosin.</title>
        <authorList>
            <consortium name="DOE Joint Genome Institute"/>
            <person name="Walker A.K."/>
            <person name="Frasz S.L."/>
            <person name="Seifert K.A."/>
            <person name="Miller J.D."/>
            <person name="Mondo S.J."/>
            <person name="Labutti K."/>
            <person name="Lipzen A."/>
            <person name="Dockter R."/>
            <person name="Kennedy M."/>
            <person name="Grigoriev I.V."/>
            <person name="Spatafora J.W."/>
        </authorList>
    </citation>
    <scope>NUCLEOTIDE SEQUENCE [LARGE SCALE GENOMIC DNA]</scope>
    <source>
        <strain evidence="3 4">CBS 120377</strain>
    </source>
</reference>
<feature type="signal peptide" evidence="2">
    <location>
        <begin position="1"/>
        <end position="22"/>
    </location>
</feature>
<proteinExistence type="predicted"/>
<keyword evidence="1" id="KW-0812">Transmembrane</keyword>
<dbReference type="GeneID" id="28830684"/>
<keyword evidence="4" id="KW-1185">Reference proteome</keyword>
<name>A0A132B3A5_MOLSC</name>
<organism evidence="3 4">
    <name type="scientific">Mollisia scopiformis</name>
    <name type="common">Conifer needle endophyte fungus</name>
    <name type="synonym">Phialocephala scopiformis</name>
    <dbReference type="NCBI Taxonomy" id="149040"/>
    <lineage>
        <taxon>Eukaryota</taxon>
        <taxon>Fungi</taxon>
        <taxon>Dikarya</taxon>
        <taxon>Ascomycota</taxon>
        <taxon>Pezizomycotina</taxon>
        <taxon>Leotiomycetes</taxon>
        <taxon>Helotiales</taxon>
        <taxon>Mollisiaceae</taxon>
        <taxon>Mollisia</taxon>
    </lineage>
</organism>
<dbReference type="Proteomes" id="UP000070700">
    <property type="component" value="Unassembled WGS sequence"/>
</dbReference>
<keyword evidence="1" id="KW-1133">Transmembrane helix</keyword>
<evidence type="ECO:0000256" key="1">
    <source>
        <dbReference type="SAM" id="Phobius"/>
    </source>
</evidence>
<keyword evidence="2" id="KW-0732">Signal</keyword>
<sequence length="172" mass="19941">MGDLSHFLPPLILLALFRPAFCMPLTASLTRRYVPPETYVAAAKLSAKAIILIVIFVLVSVILSTCTCYICIKRRRSRARARRLAREREQSKQLKPRINKRNARFFAPGLVMDKIERDRLRDMRETEKAWAGKEDQYEMWKMNSGVHVEELKRPETAKGGWREVLRGVVVKK</sequence>
<evidence type="ECO:0000256" key="2">
    <source>
        <dbReference type="SAM" id="SignalP"/>
    </source>
</evidence>
<keyword evidence="1" id="KW-0472">Membrane</keyword>
<feature type="transmembrane region" description="Helical" evidence="1">
    <location>
        <begin position="46"/>
        <end position="72"/>
    </location>
</feature>
<feature type="chain" id="PRO_5007287805" evidence="2">
    <location>
        <begin position="23"/>
        <end position="172"/>
    </location>
</feature>